<name>A0A1Y1S741_9MICR</name>
<proteinExistence type="predicted"/>
<dbReference type="Proteomes" id="UP000192639">
    <property type="component" value="Unassembled WGS sequence"/>
</dbReference>
<feature type="compositionally biased region" description="Basic and acidic residues" evidence="1">
    <location>
        <begin position="19"/>
        <end position="28"/>
    </location>
</feature>
<accession>A0A1Y1S741</accession>
<reference evidence="2 3" key="1">
    <citation type="journal article" date="2017" name="Environ. Microbiol.">
        <title>Decay of the glycolytic pathway and adaptation to intranuclear parasitism within Enterocytozoonidae microsporidia.</title>
        <authorList>
            <person name="Wiredu Boakye D."/>
            <person name="Jaroenlak P."/>
            <person name="Prachumwat A."/>
            <person name="Williams T.A."/>
            <person name="Bateman K.S."/>
            <person name="Itsathitphaisarn O."/>
            <person name="Sritunyalucksana K."/>
            <person name="Paszkiewicz K.H."/>
            <person name="Moore K.A."/>
            <person name="Stentiford G.D."/>
            <person name="Williams B.A."/>
        </authorList>
    </citation>
    <scope>NUCLEOTIDE SEQUENCE [LARGE SCALE GENOMIC DNA]</scope>
    <source>
        <strain evidence="2 3">GB1</strain>
    </source>
</reference>
<dbReference type="EMBL" id="LWDP01000036">
    <property type="protein sequence ID" value="ORD93989.1"/>
    <property type="molecule type" value="Genomic_DNA"/>
</dbReference>
<evidence type="ECO:0000313" key="3">
    <source>
        <dbReference type="Proteomes" id="UP000192639"/>
    </source>
</evidence>
<dbReference type="AlphaFoldDB" id="A0A1Y1S741"/>
<comment type="caution">
    <text evidence="2">The sequence shown here is derived from an EMBL/GenBank/DDBJ whole genome shotgun (WGS) entry which is preliminary data.</text>
</comment>
<sequence>MPIVQKQSKRKVEYTNVSEKQRKDEKMLENNKETIYRILEHEEEKQRHVDEQIKKESNQTKQEMINMTEKMRARQTIEYYRTVHKLNVDFIQLNVQETADLIELLHSGHTENNNIQDLPILQKHFASLIKLTPKKCHLSSNLVHRIRKYFK</sequence>
<feature type="region of interest" description="Disordered" evidence="1">
    <location>
        <begin position="1"/>
        <end position="28"/>
    </location>
</feature>
<evidence type="ECO:0000256" key="1">
    <source>
        <dbReference type="SAM" id="MobiDB-lite"/>
    </source>
</evidence>
<gene>
    <name evidence="2" type="ORF">ECANGB1_1270</name>
</gene>
<dbReference type="VEuPathDB" id="MicrosporidiaDB:ECANGB1_1270"/>
<keyword evidence="3" id="KW-1185">Reference proteome</keyword>
<organism evidence="2 3">
    <name type="scientific">Enterospora canceri</name>
    <dbReference type="NCBI Taxonomy" id="1081671"/>
    <lineage>
        <taxon>Eukaryota</taxon>
        <taxon>Fungi</taxon>
        <taxon>Fungi incertae sedis</taxon>
        <taxon>Microsporidia</taxon>
        <taxon>Enterocytozoonidae</taxon>
        <taxon>Enterospora</taxon>
    </lineage>
</organism>
<protein>
    <submittedName>
        <fullName evidence="2">Uncharacterized protein</fullName>
    </submittedName>
</protein>
<evidence type="ECO:0000313" key="2">
    <source>
        <dbReference type="EMBL" id="ORD93989.1"/>
    </source>
</evidence>